<name>A0A818WGL6_9BILA</name>
<dbReference type="InterPro" id="IPR035979">
    <property type="entry name" value="RBD_domain_sf"/>
</dbReference>
<dbReference type="SUPFAM" id="SSF54928">
    <property type="entry name" value="RNA-binding domain, RBD"/>
    <property type="match status" value="1"/>
</dbReference>
<feature type="compositionally biased region" description="Polar residues" evidence="4">
    <location>
        <begin position="154"/>
        <end position="165"/>
    </location>
</feature>
<reference evidence="7" key="1">
    <citation type="submission" date="2021-02" db="EMBL/GenBank/DDBJ databases">
        <authorList>
            <person name="Nowell W R."/>
        </authorList>
    </citation>
    <scope>NUCLEOTIDE SEQUENCE</scope>
</reference>
<feature type="region of interest" description="Disordered" evidence="4">
    <location>
        <begin position="110"/>
        <end position="207"/>
    </location>
</feature>
<dbReference type="InterPro" id="IPR000504">
    <property type="entry name" value="RRM_dom"/>
</dbReference>
<dbReference type="SMART" id="SM00360">
    <property type="entry name" value="RRM"/>
    <property type="match status" value="2"/>
</dbReference>
<dbReference type="GO" id="GO:0003723">
    <property type="term" value="F:RNA binding"/>
    <property type="evidence" value="ECO:0007669"/>
    <property type="project" value="UniProtKB-UniRule"/>
</dbReference>
<dbReference type="Proteomes" id="UP000663874">
    <property type="component" value="Unassembled WGS sequence"/>
</dbReference>
<dbReference type="PANTHER" id="PTHR13976">
    <property type="entry name" value="HETEROGENEOUS NUCLEAR RIBONUCLEOPROTEIN-RELATED"/>
    <property type="match status" value="1"/>
</dbReference>
<evidence type="ECO:0000256" key="2">
    <source>
        <dbReference type="ARBA" id="ARBA00022884"/>
    </source>
</evidence>
<accession>A0A818WGL6</accession>
<evidence type="ECO:0000256" key="1">
    <source>
        <dbReference type="ARBA" id="ARBA00022737"/>
    </source>
</evidence>
<keyword evidence="1" id="KW-0677">Repeat</keyword>
<dbReference type="InterPro" id="IPR050666">
    <property type="entry name" value="ESRP"/>
</dbReference>
<dbReference type="InterPro" id="IPR012677">
    <property type="entry name" value="Nucleotide-bd_a/b_plait_sf"/>
</dbReference>
<proteinExistence type="predicted"/>
<keyword evidence="2 3" id="KW-0694">RNA-binding</keyword>
<dbReference type="Pfam" id="PF00076">
    <property type="entry name" value="RRM_1"/>
    <property type="match status" value="2"/>
</dbReference>
<protein>
    <recommendedName>
        <fullName evidence="6">RRM domain-containing protein</fullName>
    </recommendedName>
</protein>
<gene>
    <name evidence="7" type="ORF">FNK824_LOCUS10768</name>
</gene>
<dbReference type="PROSITE" id="PS50102">
    <property type="entry name" value="RRM"/>
    <property type="match status" value="2"/>
</dbReference>
<evidence type="ECO:0000259" key="6">
    <source>
        <dbReference type="PROSITE" id="PS50102"/>
    </source>
</evidence>
<feature type="chain" id="PRO_5033044677" description="RRM domain-containing protein" evidence="5">
    <location>
        <begin position="24"/>
        <end position="308"/>
    </location>
</feature>
<comment type="caution">
    <text evidence="7">The sequence shown here is derived from an EMBL/GenBank/DDBJ whole genome shotgun (WGS) entry which is preliminary data.</text>
</comment>
<dbReference type="EMBL" id="CAJOBE010001230">
    <property type="protein sequence ID" value="CAF3725769.1"/>
    <property type="molecule type" value="Genomic_DNA"/>
</dbReference>
<dbReference type="CDD" id="cd12254">
    <property type="entry name" value="RRM_hnRNPH_ESRPs_RBM12_like"/>
    <property type="match status" value="1"/>
</dbReference>
<feature type="domain" description="RRM" evidence="6">
    <location>
        <begin position="22"/>
        <end position="99"/>
    </location>
</feature>
<feature type="signal peptide" evidence="5">
    <location>
        <begin position="1"/>
        <end position="23"/>
    </location>
</feature>
<evidence type="ECO:0000256" key="4">
    <source>
        <dbReference type="SAM" id="MobiDB-lite"/>
    </source>
</evidence>
<sequence>MFYVWNVNLVFFFCLELPPTITCLRLRNIPYATRDHDVKTFFNGIEIVQDGILFKYDKTGRPAGECYVRFGSSNDCRKAYEKNRSQFGGRILELRPLSLWEFQAATSQERDETGATFSTSGGLGRREQFGGGQMYHSGPLSEKRKFPYDRNDDNGNTGEKSPSDQQRFDRRKGDSSSPRGGGGDDDKSPSNMIGNSSMDDQNGRKMMRNNNSSLIQKQLTQLPPGYDQYRGQVLLMSNVHFRATREEILQFLRSFHPIEDTLKIHRDSSGRPTGHAVVALTNAEDVPQALKELNNSFFLLRKISVCVV</sequence>
<dbReference type="Gene3D" id="3.30.70.330">
    <property type="match status" value="2"/>
</dbReference>
<evidence type="ECO:0000256" key="3">
    <source>
        <dbReference type="PROSITE-ProRule" id="PRU00176"/>
    </source>
</evidence>
<feature type="domain" description="RRM" evidence="6">
    <location>
        <begin position="232"/>
        <end position="308"/>
    </location>
</feature>
<feature type="compositionally biased region" description="Polar residues" evidence="4">
    <location>
        <begin position="191"/>
        <end position="200"/>
    </location>
</feature>
<organism evidence="7 8">
    <name type="scientific">Rotaria sordida</name>
    <dbReference type="NCBI Taxonomy" id="392033"/>
    <lineage>
        <taxon>Eukaryota</taxon>
        <taxon>Metazoa</taxon>
        <taxon>Spiralia</taxon>
        <taxon>Gnathifera</taxon>
        <taxon>Rotifera</taxon>
        <taxon>Eurotatoria</taxon>
        <taxon>Bdelloidea</taxon>
        <taxon>Philodinida</taxon>
        <taxon>Philodinidae</taxon>
        <taxon>Rotaria</taxon>
    </lineage>
</organism>
<dbReference type="AlphaFoldDB" id="A0A818WGL6"/>
<evidence type="ECO:0000256" key="5">
    <source>
        <dbReference type="SAM" id="SignalP"/>
    </source>
</evidence>
<keyword evidence="5" id="KW-0732">Signal</keyword>
<evidence type="ECO:0000313" key="7">
    <source>
        <dbReference type="EMBL" id="CAF3725769.1"/>
    </source>
</evidence>
<feature type="compositionally biased region" description="Basic and acidic residues" evidence="4">
    <location>
        <begin position="141"/>
        <end position="153"/>
    </location>
</feature>
<evidence type="ECO:0000313" key="8">
    <source>
        <dbReference type="Proteomes" id="UP000663874"/>
    </source>
</evidence>